<reference evidence="1 2" key="1">
    <citation type="journal article" date="2022" name="DNA Res.">
        <title>Chromosomal-level genome assembly of the orchid tree Bauhinia variegata (Leguminosae; Cercidoideae) supports the allotetraploid origin hypothesis of Bauhinia.</title>
        <authorList>
            <person name="Zhong Y."/>
            <person name="Chen Y."/>
            <person name="Zheng D."/>
            <person name="Pang J."/>
            <person name="Liu Y."/>
            <person name="Luo S."/>
            <person name="Meng S."/>
            <person name="Qian L."/>
            <person name="Wei D."/>
            <person name="Dai S."/>
            <person name="Zhou R."/>
        </authorList>
    </citation>
    <scope>NUCLEOTIDE SEQUENCE [LARGE SCALE GENOMIC DNA]</scope>
    <source>
        <strain evidence="1">BV-YZ2020</strain>
    </source>
</reference>
<name>A0ACB9KM10_BAUVA</name>
<protein>
    <submittedName>
        <fullName evidence="1">Uncharacterized protein</fullName>
    </submittedName>
</protein>
<proteinExistence type="predicted"/>
<comment type="caution">
    <text evidence="1">The sequence shown here is derived from an EMBL/GenBank/DDBJ whole genome shotgun (WGS) entry which is preliminary data.</text>
</comment>
<dbReference type="EMBL" id="CM039438">
    <property type="protein sequence ID" value="KAI4298307.1"/>
    <property type="molecule type" value="Genomic_DNA"/>
</dbReference>
<accession>A0ACB9KM10</accession>
<organism evidence="1 2">
    <name type="scientific">Bauhinia variegata</name>
    <name type="common">Purple orchid tree</name>
    <name type="synonym">Phanera variegata</name>
    <dbReference type="NCBI Taxonomy" id="167791"/>
    <lineage>
        <taxon>Eukaryota</taxon>
        <taxon>Viridiplantae</taxon>
        <taxon>Streptophyta</taxon>
        <taxon>Embryophyta</taxon>
        <taxon>Tracheophyta</taxon>
        <taxon>Spermatophyta</taxon>
        <taxon>Magnoliopsida</taxon>
        <taxon>eudicotyledons</taxon>
        <taxon>Gunneridae</taxon>
        <taxon>Pentapetalae</taxon>
        <taxon>rosids</taxon>
        <taxon>fabids</taxon>
        <taxon>Fabales</taxon>
        <taxon>Fabaceae</taxon>
        <taxon>Cercidoideae</taxon>
        <taxon>Cercideae</taxon>
        <taxon>Bauhiniinae</taxon>
        <taxon>Bauhinia</taxon>
    </lineage>
</organism>
<sequence length="72" mass="7662">MIDRFKTKLICSGSVGVVTRQLFLDLLHETLRLMVRVSSGGGCMVATGSSASCGSCTRAVGMLLLVLMLPSW</sequence>
<evidence type="ECO:0000313" key="1">
    <source>
        <dbReference type="EMBL" id="KAI4298307.1"/>
    </source>
</evidence>
<evidence type="ECO:0000313" key="2">
    <source>
        <dbReference type="Proteomes" id="UP000828941"/>
    </source>
</evidence>
<dbReference type="Proteomes" id="UP000828941">
    <property type="component" value="Chromosome 13"/>
</dbReference>
<gene>
    <name evidence="1" type="ORF">L6164_031882</name>
</gene>
<keyword evidence="2" id="KW-1185">Reference proteome</keyword>